<proteinExistence type="inferred from homology"/>
<evidence type="ECO:0000256" key="2">
    <source>
        <dbReference type="ARBA" id="ARBA00004174"/>
    </source>
</evidence>
<dbReference type="PROSITE" id="PS00086">
    <property type="entry name" value="CYTOCHROME_P450"/>
    <property type="match status" value="1"/>
</dbReference>
<comment type="caution">
    <text evidence="15">The sequence shown here is derived from an EMBL/GenBank/DDBJ whole genome shotgun (WGS) entry which is preliminary data.</text>
</comment>
<comment type="subcellular location">
    <subcellularLocation>
        <location evidence="3">Endoplasmic reticulum membrane</location>
        <topology evidence="3">Peripheral membrane protein</topology>
    </subcellularLocation>
    <subcellularLocation>
        <location evidence="2">Microsome membrane</location>
        <topology evidence="2">Peripheral membrane protein</topology>
    </subcellularLocation>
</comment>
<keyword evidence="9 14" id="KW-0560">Oxidoreductase</keyword>
<dbReference type="CDD" id="cd11056">
    <property type="entry name" value="CYP6-like"/>
    <property type="match status" value="1"/>
</dbReference>
<evidence type="ECO:0000256" key="3">
    <source>
        <dbReference type="ARBA" id="ARBA00004406"/>
    </source>
</evidence>
<evidence type="ECO:0008006" key="17">
    <source>
        <dbReference type="Google" id="ProtNLM"/>
    </source>
</evidence>
<evidence type="ECO:0000256" key="1">
    <source>
        <dbReference type="ARBA" id="ARBA00001971"/>
    </source>
</evidence>
<dbReference type="PANTHER" id="PTHR24292">
    <property type="entry name" value="CYTOCHROME P450"/>
    <property type="match status" value="1"/>
</dbReference>
<comment type="cofactor">
    <cofactor evidence="1 13">
        <name>heme</name>
        <dbReference type="ChEBI" id="CHEBI:30413"/>
    </cofactor>
</comment>
<evidence type="ECO:0000256" key="13">
    <source>
        <dbReference type="PIRSR" id="PIRSR602401-1"/>
    </source>
</evidence>
<dbReference type="EMBL" id="JALNTZ010000007">
    <property type="protein sequence ID" value="KAJ3645282.1"/>
    <property type="molecule type" value="Genomic_DNA"/>
</dbReference>
<evidence type="ECO:0000256" key="8">
    <source>
        <dbReference type="ARBA" id="ARBA00022848"/>
    </source>
</evidence>
<evidence type="ECO:0000256" key="7">
    <source>
        <dbReference type="ARBA" id="ARBA00022824"/>
    </source>
</evidence>
<keyword evidence="5 13" id="KW-0349">Heme</keyword>
<feature type="binding site" description="axial binding residue" evidence="13">
    <location>
        <position position="472"/>
    </location>
    <ligand>
        <name>heme</name>
        <dbReference type="ChEBI" id="CHEBI:30413"/>
    </ligand>
    <ligandPart>
        <name>Fe</name>
        <dbReference type="ChEBI" id="CHEBI:18248"/>
    </ligandPart>
</feature>
<protein>
    <recommendedName>
        <fullName evidence="17">Cytochrome P450</fullName>
    </recommendedName>
</protein>
<evidence type="ECO:0000256" key="10">
    <source>
        <dbReference type="ARBA" id="ARBA00023004"/>
    </source>
</evidence>
<keyword evidence="7" id="KW-0256">Endoplasmic reticulum</keyword>
<dbReference type="Gene3D" id="1.10.630.10">
    <property type="entry name" value="Cytochrome P450"/>
    <property type="match status" value="1"/>
</dbReference>
<comment type="similarity">
    <text evidence="4 14">Belongs to the cytochrome P450 family.</text>
</comment>
<dbReference type="GO" id="GO:0004497">
    <property type="term" value="F:monooxygenase activity"/>
    <property type="evidence" value="ECO:0007669"/>
    <property type="project" value="UniProtKB-KW"/>
</dbReference>
<keyword evidence="16" id="KW-1185">Reference proteome</keyword>
<dbReference type="PRINTS" id="PR00463">
    <property type="entry name" value="EP450I"/>
</dbReference>
<keyword evidence="11 14" id="KW-0503">Monooxygenase</keyword>
<evidence type="ECO:0000256" key="9">
    <source>
        <dbReference type="ARBA" id="ARBA00023002"/>
    </source>
</evidence>
<dbReference type="GO" id="GO:0020037">
    <property type="term" value="F:heme binding"/>
    <property type="evidence" value="ECO:0007669"/>
    <property type="project" value="InterPro"/>
</dbReference>
<organism evidence="15 16">
    <name type="scientific">Zophobas morio</name>
    <dbReference type="NCBI Taxonomy" id="2755281"/>
    <lineage>
        <taxon>Eukaryota</taxon>
        <taxon>Metazoa</taxon>
        <taxon>Ecdysozoa</taxon>
        <taxon>Arthropoda</taxon>
        <taxon>Hexapoda</taxon>
        <taxon>Insecta</taxon>
        <taxon>Pterygota</taxon>
        <taxon>Neoptera</taxon>
        <taxon>Endopterygota</taxon>
        <taxon>Coleoptera</taxon>
        <taxon>Polyphaga</taxon>
        <taxon>Cucujiformia</taxon>
        <taxon>Tenebrionidae</taxon>
        <taxon>Zophobas</taxon>
    </lineage>
</organism>
<evidence type="ECO:0000256" key="14">
    <source>
        <dbReference type="RuleBase" id="RU000461"/>
    </source>
</evidence>
<dbReference type="AlphaFoldDB" id="A0AA38HZM7"/>
<evidence type="ECO:0000313" key="15">
    <source>
        <dbReference type="EMBL" id="KAJ3645282.1"/>
    </source>
</evidence>
<dbReference type="InterPro" id="IPR036396">
    <property type="entry name" value="Cyt_P450_sf"/>
</dbReference>
<dbReference type="FunFam" id="1.10.630.10:FF:000042">
    <property type="entry name" value="Cytochrome P450"/>
    <property type="match status" value="1"/>
</dbReference>
<evidence type="ECO:0000313" key="16">
    <source>
        <dbReference type="Proteomes" id="UP001168821"/>
    </source>
</evidence>
<dbReference type="GO" id="GO:0005789">
    <property type="term" value="C:endoplasmic reticulum membrane"/>
    <property type="evidence" value="ECO:0007669"/>
    <property type="project" value="UniProtKB-SubCell"/>
</dbReference>
<dbReference type="InterPro" id="IPR002401">
    <property type="entry name" value="Cyt_P450_E_grp-I"/>
</dbReference>
<dbReference type="InterPro" id="IPR017972">
    <property type="entry name" value="Cyt_P450_CS"/>
</dbReference>
<keyword evidence="6 13" id="KW-0479">Metal-binding</keyword>
<evidence type="ECO:0000256" key="4">
    <source>
        <dbReference type="ARBA" id="ARBA00010617"/>
    </source>
</evidence>
<evidence type="ECO:0000256" key="11">
    <source>
        <dbReference type="ARBA" id="ARBA00023033"/>
    </source>
</evidence>
<accession>A0AA38HZM7</accession>
<dbReference type="SUPFAM" id="SSF48264">
    <property type="entry name" value="Cytochrome P450"/>
    <property type="match status" value="1"/>
</dbReference>
<sequence length="530" mass="61702">MWWILAFIVAAVWGYWFLIRPHKFWTRKGVPQGTPRFILGDTWGTFLGKQSPAEMVEMVYKMCPNTRYSGCYQFLLPTLVLKDPDLIKQITVKDFDHFEDHRSLIQEESDPLWTKNLFALNGKKWREMRATLSPAFTSSKMKYMFTLISQTGEQFVKYFLTQDQNLTTFEMKDIFTRFTNDVIANTAFGVECDSLVDRTNEFYMMGKEATNFSGLWKTFKFFGYMLIPKVFKYFKITMFSKNVGQFFTNLVKSNIHSRLKHGIVRPDMVHLLLEARKNGLKYDDSEPIQDTGFASVAESEINKNPKNIKTEITDQDIVAQAFVFFLAGFDSVATVMCFMSHELALNPDIQNRLIQEVDETLEACKGKLTYDGLLGMKYLDMVVSETLRKWPNAVGLDRICTKPYTIEPKYPDERSVHLEKNTVVWVPVFGLHRDPQFYPEPERFDPERFSDENKTNIKPYTYMPFGSGPRNCIGSRFALLETKTLFFYILSHFEIVPVEKTQIPLVLSKKHMNITAENGFWLGLKRRSRV</sequence>
<evidence type="ECO:0000256" key="6">
    <source>
        <dbReference type="ARBA" id="ARBA00022723"/>
    </source>
</evidence>
<reference evidence="15" key="1">
    <citation type="journal article" date="2023" name="G3 (Bethesda)">
        <title>Whole genome assemblies of Zophobas morio and Tenebrio molitor.</title>
        <authorList>
            <person name="Kaur S."/>
            <person name="Stinson S.A."/>
            <person name="diCenzo G.C."/>
        </authorList>
    </citation>
    <scope>NUCLEOTIDE SEQUENCE</scope>
    <source>
        <strain evidence="15">QUZm001</strain>
    </source>
</reference>
<keyword evidence="10 13" id="KW-0408">Iron</keyword>
<keyword evidence="8" id="KW-0492">Microsome</keyword>
<dbReference type="PRINTS" id="PR00385">
    <property type="entry name" value="P450"/>
</dbReference>
<keyword evidence="12" id="KW-0472">Membrane</keyword>
<dbReference type="Pfam" id="PF00067">
    <property type="entry name" value="p450"/>
    <property type="match status" value="1"/>
</dbReference>
<dbReference type="InterPro" id="IPR050476">
    <property type="entry name" value="Insect_CytP450_Detox"/>
</dbReference>
<name>A0AA38HZM7_9CUCU</name>
<dbReference type="GO" id="GO:0005506">
    <property type="term" value="F:iron ion binding"/>
    <property type="evidence" value="ECO:0007669"/>
    <property type="project" value="InterPro"/>
</dbReference>
<evidence type="ECO:0000256" key="5">
    <source>
        <dbReference type="ARBA" id="ARBA00022617"/>
    </source>
</evidence>
<evidence type="ECO:0000256" key="12">
    <source>
        <dbReference type="ARBA" id="ARBA00023136"/>
    </source>
</evidence>
<dbReference type="InterPro" id="IPR001128">
    <property type="entry name" value="Cyt_P450"/>
</dbReference>
<dbReference type="GO" id="GO:0016705">
    <property type="term" value="F:oxidoreductase activity, acting on paired donors, with incorporation or reduction of molecular oxygen"/>
    <property type="evidence" value="ECO:0007669"/>
    <property type="project" value="InterPro"/>
</dbReference>
<dbReference type="PANTHER" id="PTHR24292:SF54">
    <property type="entry name" value="CYP9F3-RELATED"/>
    <property type="match status" value="1"/>
</dbReference>
<dbReference type="Proteomes" id="UP001168821">
    <property type="component" value="Unassembled WGS sequence"/>
</dbReference>
<gene>
    <name evidence="15" type="ORF">Zmor_022948</name>
</gene>